<evidence type="ECO:0000256" key="5">
    <source>
        <dbReference type="ARBA" id="ARBA00023002"/>
    </source>
</evidence>
<organism evidence="7 8">
    <name type="scientific">Polaromonas jejuensis</name>
    <dbReference type="NCBI Taxonomy" id="457502"/>
    <lineage>
        <taxon>Bacteria</taxon>
        <taxon>Pseudomonadati</taxon>
        <taxon>Pseudomonadota</taxon>
        <taxon>Betaproteobacteria</taxon>
        <taxon>Burkholderiales</taxon>
        <taxon>Comamonadaceae</taxon>
        <taxon>Polaromonas</taxon>
    </lineage>
</organism>
<dbReference type="PANTHER" id="PTHR43303:SF4">
    <property type="entry name" value="NADPH DEHYDROGENASE C23G7.10C-RELATED"/>
    <property type="match status" value="1"/>
</dbReference>
<proteinExistence type="predicted"/>
<evidence type="ECO:0000313" key="7">
    <source>
        <dbReference type="EMBL" id="MFC5520769.1"/>
    </source>
</evidence>
<evidence type="ECO:0000256" key="2">
    <source>
        <dbReference type="ARBA" id="ARBA00022630"/>
    </source>
</evidence>
<feature type="domain" description="NADH:flavin oxidoreductase/NADH oxidase N-terminal" evidence="6">
    <location>
        <begin position="4"/>
        <end position="347"/>
    </location>
</feature>
<dbReference type="RefSeq" id="WP_068831132.1">
    <property type="nucleotide sequence ID" value="NZ_JBHSMX010000011.1"/>
</dbReference>
<name>A0ABW0Q7C2_9BURK</name>
<dbReference type="Proteomes" id="UP001596084">
    <property type="component" value="Unassembled WGS sequence"/>
</dbReference>
<evidence type="ECO:0000256" key="1">
    <source>
        <dbReference type="ARBA" id="ARBA00001917"/>
    </source>
</evidence>
<dbReference type="EMBL" id="JBHSMX010000011">
    <property type="protein sequence ID" value="MFC5520769.1"/>
    <property type="molecule type" value="Genomic_DNA"/>
</dbReference>
<evidence type="ECO:0000313" key="8">
    <source>
        <dbReference type="Proteomes" id="UP001596084"/>
    </source>
</evidence>
<sequence length="371" mass="39581">MTTLFTPLSLGPVELGNRIVVSPMCQYLAKDGVPGDWHLQHLMQLSLSGAGLVMLESTAVEARGRITHGCLGLYSDESEEALGRILSASRSAAAPGTKFGIQLGHAGRKASTQVPWKGGAHLSSGDALVEGQAWETVAPSALPFTSTWATPRALSESEMDEIANAYVDAAVRAVRLGFDVVELHSAHAYLLHQFLSPLSNRRTDSFGGSVAGRQRWPLAVAARVRAALPDSIAFGLRISANEWTPGGLDVDHAIGFTHRLKELGATYVCVSSGSADFGAKVPWGPGFQVPFADAIRRATGIRVRAVGGIADPVQAEEIVHSGKADMVALARAFLADPRWVWRAAETLDAPTYYPPPYERAKGLRRDAVRVG</sequence>
<accession>A0ABW0Q7C2</accession>
<reference evidence="8" key="1">
    <citation type="journal article" date="2019" name="Int. J. Syst. Evol. Microbiol.">
        <title>The Global Catalogue of Microorganisms (GCM) 10K type strain sequencing project: providing services to taxonomists for standard genome sequencing and annotation.</title>
        <authorList>
            <consortium name="The Broad Institute Genomics Platform"/>
            <consortium name="The Broad Institute Genome Sequencing Center for Infectious Disease"/>
            <person name="Wu L."/>
            <person name="Ma J."/>
        </authorList>
    </citation>
    <scope>NUCLEOTIDE SEQUENCE [LARGE SCALE GENOMIC DNA]</scope>
    <source>
        <strain evidence="8">CGMCC 4.7277</strain>
    </source>
</reference>
<dbReference type="InterPro" id="IPR001155">
    <property type="entry name" value="OxRdtase_FMN_N"/>
</dbReference>
<keyword evidence="8" id="KW-1185">Reference proteome</keyword>
<dbReference type="CDD" id="cd02932">
    <property type="entry name" value="OYE_YqiM_FMN"/>
    <property type="match status" value="1"/>
</dbReference>
<dbReference type="Gene3D" id="3.20.20.70">
    <property type="entry name" value="Aldolase class I"/>
    <property type="match status" value="1"/>
</dbReference>
<keyword evidence="4" id="KW-0521">NADP</keyword>
<keyword evidence="2" id="KW-0285">Flavoprotein</keyword>
<comment type="cofactor">
    <cofactor evidence="1">
        <name>FMN</name>
        <dbReference type="ChEBI" id="CHEBI:58210"/>
    </cofactor>
</comment>
<keyword evidence="5" id="KW-0560">Oxidoreductase</keyword>
<dbReference type="Pfam" id="PF00724">
    <property type="entry name" value="Oxidored_FMN"/>
    <property type="match status" value="1"/>
</dbReference>
<evidence type="ECO:0000259" key="6">
    <source>
        <dbReference type="Pfam" id="PF00724"/>
    </source>
</evidence>
<keyword evidence="3" id="KW-0288">FMN</keyword>
<evidence type="ECO:0000256" key="3">
    <source>
        <dbReference type="ARBA" id="ARBA00022643"/>
    </source>
</evidence>
<protein>
    <submittedName>
        <fullName evidence="7">NADH:flavin oxidoreductase/NADH oxidase</fullName>
    </submittedName>
</protein>
<dbReference type="PANTHER" id="PTHR43303">
    <property type="entry name" value="NADPH DEHYDROGENASE C23G7.10C-RELATED"/>
    <property type="match status" value="1"/>
</dbReference>
<gene>
    <name evidence="7" type="ORF">ACFPP7_07530</name>
</gene>
<dbReference type="SUPFAM" id="SSF51395">
    <property type="entry name" value="FMN-linked oxidoreductases"/>
    <property type="match status" value="1"/>
</dbReference>
<evidence type="ECO:0000256" key="4">
    <source>
        <dbReference type="ARBA" id="ARBA00022857"/>
    </source>
</evidence>
<dbReference type="InterPro" id="IPR044152">
    <property type="entry name" value="YqjM-like"/>
</dbReference>
<comment type="caution">
    <text evidence="7">The sequence shown here is derived from an EMBL/GenBank/DDBJ whole genome shotgun (WGS) entry which is preliminary data.</text>
</comment>
<dbReference type="InterPro" id="IPR013785">
    <property type="entry name" value="Aldolase_TIM"/>
</dbReference>